<gene>
    <name evidence="2" type="ORF">VNO77_01145</name>
</gene>
<evidence type="ECO:0000313" key="2">
    <source>
        <dbReference type="EMBL" id="KAK7359195.1"/>
    </source>
</evidence>
<comment type="caution">
    <text evidence="2">The sequence shown here is derived from an EMBL/GenBank/DDBJ whole genome shotgun (WGS) entry which is preliminary data.</text>
</comment>
<keyword evidence="3" id="KW-1185">Reference proteome</keyword>
<dbReference type="AlphaFoldDB" id="A0AAN9R1Y4"/>
<evidence type="ECO:0000256" key="1">
    <source>
        <dbReference type="SAM" id="MobiDB-lite"/>
    </source>
</evidence>
<dbReference type="Proteomes" id="UP001367508">
    <property type="component" value="Unassembled WGS sequence"/>
</dbReference>
<reference evidence="2 3" key="1">
    <citation type="submission" date="2024-01" db="EMBL/GenBank/DDBJ databases">
        <title>The genomes of 5 underutilized Papilionoideae crops provide insights into root nodulation and disease resistanc.</title>
        <authorList>
            <person name="Jiang F."/>
        </authorList>
    </citation>
    <scope>NUCLEOTIDE SEQUENCE [LARGE SCALE GENOMIC DNA]</scope>
    <source>
        <strain evidence="2">LVBAO_FW01</strain>
        <tissue evidence="2">Leaves</tissue>
    </source>
</reference>
<accession>A0AAN9R1Y4</accession>
<feature type="compositionally biased region" description="Polar residues" evidence="1">
    <location>
        <begin position="25"/>
        <end position="36"/>
    </location>
</feature>
<proteinExistence type="predicted"/>
<evidence type="ECO:0000313" key="3">
    <source>
        <dbReference type="Proteomes" id="UP001367508"/>
    </source>
</evidence>
<feature type="region of interest" description="Disordered" evidence="1">
    <location>
        <begin position="25"/>
        <end position="62"/>
    </location>
</feature>
<dbReference type="EMBL" id="JAYMYQ010000001">
    <property type="protein sequence ID" value="KAK7359195.1"/>
    <property type="molecule type" value="Genomic_DNA"/>
</dbReference>
<sequence>MDASRVEQSLDSLWFYANILTSTPHSVPSLTHQFPPSSAFEEPRSMPERETEKRDRRKRRKWKKATNVMIHGGFDVKKISGFLKFEEESYKYHILTGKMPSFDDDVAMKQHLKAWAYAVACTIK</sequence>
<name>A0AAN9R1Y4_CANGL</name>
<protein>
    <submittedName>
        <fullName evidence="2">Uncharacterized protein</fullName>
    </submittedName>
</protein>
<organism evidence="2 3">
    <name type="scientific">Canavalia gladiata</name>
    <name type="common">Sword bean</name>
    <name type="synonym">Dolichos gladiatus</name>
    <dbReference type="NCBI Taxonomy" id="3824"/>
    <lineage>
        <taxon>Eukaryota</taxon>
        <taxon>Viridiplantae</taxon>
        <taxon>Streptophyta</taxon>
        <taxon>Embryophyta</taxon>
        <taxon>Tracheophyta</taxon>
        <taxon>Spermatophyta</taxon>
        <taxon>Magnoliopsida</taxon>
        <taxon>eudicotyledons</taxon>
        <taxon>Gunneridae</taxon>
        <taxon>Pentapetalae</taxon>
        <taxon>rosids</taxon>
        <taxon>fabids</taxon>
        <taxon>Fabales</taxon>
        <taxon>Fabaceae</taxon>
        <taxon>Papilionoideae</taxon>
        <taxon>50 kb inversion clade</taxon>
        <taxon>NPAAA clade</taxon>
        <taxon>indigoferoid/millettioid clade</taxon>
        <taxon>Phaseoleae</taxon>
        <taxon>Canavalia</taxon>
    </lineage>
</organism>
<feature type="compositionally biased region" description="Basic and acidic residues" evidence="1">
    <location>
        <begin position="41"/>
        <end position="54"/>
    </location>
</feature>